<protein>
    <recommendedName>
        <fullName evidence="8">Leucine rich repeat protein</fullName>
    </recommendedName>
</protein>
<evidence type="ECO:0000256" key="2">
    <source>
        <dbReference type="ARBA" id="ARBA00022729"/>
    </source>
</evidence>
<feature type="compositionally biased region" description="Polar residues" evidence="4">
    <location>
        <begin position="500"/>
        <end position="515"/>
    </location>
</feature>
<evidence type="ECO:0000256" key="6">
    <source>
        <dbReference type="SAM" id="SignalP"/>
    </source>
</evidence>
<dbReference type="EnsemblMetazoa" id="MDOA010959-RA">
    <property type="protein sequence ID" value="MDOA010959-PA"/>
    <property type="gene ID" value="MDOA010959"/>
</dbReference>
<keyword evidence="5" id="KW-1133">Transmembrane helix</keyword>
<dbReference type="VEuPathDB" id="VectorBase:MDOA010959"/>
<feature type="transmembrane region" description="Helical" evidence="5">
    <location>
        <begin position="363"/>
        <end position="386"/>
    </location>
</feature>
<keyword evidence="5" id="KW-0472">Membrane</keyword>
<dbReference type="SMART" id="SM00365">
    <property type="entry name" value="LRR_SD22"/>
    <property type="match status" value="4"/>
</dbReference>
<gene>
    <name evidence="7" type="primary">101892471</name>
</gene>
<evidence type="ECO:0000256" key="1">
    <source>
        <dbReference type="ARBA" id="ARBA00022614"/>
    </source>
</evidence>
<dbReference type="STRING" id="7370.A0A1I8N2Y1"/>
<feature type="compositionally biased region" description="Basic and acidic residues" evidence="4">
    <location>
        <begin position="533"/>
        <end position="542"/>
    </location>
</feature>
<proteinExistence type="predicted"/>
<dbReference type="AlphaFoldDB" id="A0A1I8N2Y1"/>
<keyword evidence="2 6" id="KW-0732">Signal</keyword>
<dbReference type="SUPFAM" id="SSF52058">
    <property type="entry name" value="L domain-like"/>
    <property type="match status" value="1"/>
</dbReference>
<dbReference type="InterPro" id="IPR003591">
    <property type="entry name" value="Leu-rich_rpt_typical-subtyp"/>
</dbReference>
<dbReference type="Pfam" id="PF13855">
    <property type="entry name" value="LRR_8"/>
    <property type="match status" value="2"/>
</dbReference>
<evidence type="ECO:0000313" key="7">
    <source>
        <dbReference type="EnsemblMetazoa" id="MDOA010959-PB"/>
    </source>
</evidence>
<keyword evidence="1" id="KW-0433">Leucine-rich repeat</keyword>
<dbReference type="OrthoDB" id="4691307at2759"/>
<feature type="region of interest" description="Disordered" evidence="4">
    <location>
        <begin position="285"/>
        <end position="305"/>
    </location>
</feature>
<dbReference type="InterPro" id="IPR050328">
    <property type="entry name" value="Dev_Immune_Receptor"/>
</dbReference>
<evidence type="ECO:0000256" key="4">
    <source>
        <dbReference type="SAM" id="MobiDB-lite"/>
    </source>
</evidence>
<feature type="compositionally biased region" description="Pro residues" evidence="4">
    <location>
        <begin position="518"/>
        <end position="527"/>
    </location>
</feature>
<organism evidence="7">
    <name type="scientific">Musca domestica</name>
    <name type="common">House fly</name>
    <dbReference type="NCBI Taxonomy" id="7370"/>
    <lineage>
        <taxon>Eukaryota</taxon>
        <taxon>Metazoa</taxon>
        <taxon>Ecdysozoa</taxon>
        <taxon>Arthropoda</taxon>
        <taxon>Hexapoda</taxon>
        <taxon>Insecta</taxon>
        <taxon>Pterygota</taxon>
        <taxon>Neoptera</taxon>
        <taxon>Endopterygota</taxon>
        <taxon>Diptera</taxon>
        <taxon>Brachycera</taxon>
        <taxon>Muscomorpha</taxon>
        <taxon>Muscoidea</taxon>
        <taxon>Muscidae</taxon>
        <taxon>Musca</taxon>
    </lineage>
</organism>
<evidence type="ECO:0000256" key="5">
    <source>
        <dbReference type="SAM" id="Phobius"/>
    </source>
</evidence>
<sequence length="542" mass="62496">MLPFNILKICCLLGLITVSGATEFVCPRFCNCDVYLKLNRAQCSGKRLISADVELTKFVQILDLSHNEITVIDNAVFKKYNHLRYLNLSHNAIQNLDLDSFSHLKRLEVLYLSYNRLEYLDERLFERNRHLEKLSLEGNKFMSISNKPLLKSSSLRILNLRNSQLSYIPPTLFAELPNLTEVDLSENLLNTWRVEDFATLKHLSEVKLSQNVFKCSEDIQTKIKKLKTHHPGINIELKECVTTPKSLTLGSEKFQKMVMLDQSVTESEPINIFKQWRLNFESEEEFEDDDDDGDDLNGRFDEDDDTTTDLANNEWLRFAPDAVLCDIQKPKLCHSYRQCLVNLNTAWHEKRSMESFVSSESKFAFFLGAACGITVVICILTCSLCVKNCCESKRNDRLSQVIHAENDDNDEVNTQPLARQHLPPQVRRQPRRRPATHPPQRAPVIRYEGPVAENFLSRLFGRPARRQYYRTINQNTATLIRRLSRSNLFNNRLSQHFTDRQNSTDVNNAEANTYSPSAPRPETPPPCYGDVVRVSDCEEGRK</sequence>
<dbReference type="InterPro" id="IPR001611">
    <property type="entry name" value="Leu-rich_rpt"/>
</dbReference>
<dbReference type="InterPro" id="IPR032675">
    <property type="entry name" value="LRR_dom_sf"/>
</dbReference>
<dbReference type="SMART" id="SM00369">
    <property type="entry name" value="LRR_TYP"/>
    <property type="match status" value="5"/>
</dbReference>
<feature type="signal peptide" evidence="6">
    <location>
        <begin position="1"/>
        <end position="21"/>
    </location>
</feature>
<feature type="region of interest" description="Disordered" evidence="4">
    <location>
        <begin position="499"/>
        <end position="542"/>
    </location>
</feature>
<reference evidence="7" key="1">
    <citation type="submission" date="2020-05" db="UniProtKB">
        <authorList>
            <consortium name="EnsemblMetazoa"/>
        </authorList>
    </citation>
    <scope>IDENTIFICATION</scope>
    <source>
        <strain evidence="7">Aabys</strain>
    </source>
</reference>
<evidence type="ECO:0008006" key="8">
    <source>
        <dbReference type="Google" id="ProtNLM"/>
    </source>
</evidence>
<dbReference type="PANTHER" id="PTHR24373:SF275">
    <property type="entry name" value="TIR DOMAIN-CONTAINING PROTEIN"/>
    <property type="match status" value="1"/>
</dbReference>
<keyword evidence="5" id="KW-0812">Transmembrane</keyword>
<feature type="chain" id="PRO_5014271617" description="Leucine rich repeat protein" evidence="6">
    <location>
        <begin position="22"/>
        <end position="542"/>
    </location>
</feature>
<accession>A0A1I8N2Y1</accession>
<dbReference type="EnsemblMetazoa" id="MDOA010959-RB">
    <property type="protein sequence ID" value="MDOA010959-PB"/>
    <property type="gene ID" value="MDOA010959"/>
</dbReference>
<feature type="region of interest" description="Disordered" evidence="4">
    <location>
        <begin position="406"/>
        <end position="442"/>
    </location>
</feature>
<keyword evidence="3" id="KW-0677">Repeat</keyword>
<dbReference type="PROSITE" id="PS51450">
    <property type="entry name" value="LRR"/>
    <property type="match status" value="2"/>
</dbReference>
<evidence type="ECO:0000256" key="3">
    <source>
        <dbReference type="ARBA" id="ARBA00022737"/>
    </source>
</evidence>
<dbReference type="PANTHER" id="PTHR24373">
    <property type="entry name" value="SLIT RELATED LEUCINE-RICH REPEAT NEURONAL PROTEIN"/>
    <property type="match status" value="1"/>
</dbReference>
<dbReference type="eggNOG" id="KOG0619">
    <property type="taxonomic scope" value="Eukaryota"/>
</dbReference>
<dbReference type="Gene3D" id="3.80.10.10">
    <property type="entry name" value="Ribonuclease Inhibitor"/>
    <property type="match status" value="1"/>
</dbReference>
<dbReference type="VEuPathDB" id="VectorBase:MDOMA2_005812"/>
<name>A0A1I8N2Y1_MUSDO</name>